<protein>
    <recommendedName>
        <fullName evidence="4">Secreted protein</fullName>
    </recommendedName>
</protein>
<dbReference type="Proteomes" id="UP001352852">
    <property type="component" value="Unassembled WGS sequence"/>
</dbReference>
<name>A0ABU7CYI0_9TELE</name>
<keyword evidence="1" id="KW-0732">Signal</keyword>
<evidence type="ECO:0000256" key="1">
    <source>
        <dbReference type="SAM" id="SignalP"/>
    </source>
</evidence>
<evidence type="ECO:0000313" key="3">
    <source>
        <dbReference type="Proteomes" id="UP001352852"/>
    </source>
</evidence>
<gene>
    <name evidence="2" type="ORF">CHARACLAT_005642</name>
</gene>
<proteinExistence type="predicted"/>
<keyword evidence="3" id="KW-1185">Reference proteome</keyword>
<sequence length="107" mass="11825">MITVRVKSSSFNAGLTFLILELTSLNVCCKLEETTWSACPDLQYSGSRVAKQQTADQLGRMKAGPYSHRKRTAPESIWNWTKIASKSGSGSGCFSVWTKGGNELWFV</sequence>
<dbReference type="EMBL" id="JAHUTJ010008475">
    <property type="protein sequence ID" value="MED6266785.1"/>
    <property type="molecule type" value="Genomic_DNA"/>
</dbReference>
<evidence type="ECO:0000313" key="2">
    <source>
        <dbReference type="EMBL" id="MED6266785.1"/>
    </source>
</evidence>
<reference evidence="2 3" key="1">
    <citation type="submission" date="2021-06" db="EMBL/GenBank/DDBJ databases">
        <authorList>
            <person name="Palmer J.M."/>
        </authorList>
    </citation>
    <scope>NUCLEOTIDE SEQUENCE [LARGE SCALE GENOMIC DNA]</scope>
    <source>
        <strain evidence="2 3">CL_MEX2019</strain>
        <tissue evidence="2">Muscle</tissue>
    </source>
</reference>
<evidence type="ECO:0008006" key="4">
    <source>
        <dbReference type="Google" id="ProtNLM"/>
    </source>
</evidence>
<feature type="signal peptide" evidence="1">
    <location>
        <begin position="1"/>
        <end position="29"/>
    </location>
</feature>
<accession>A0ABU7CYI0</accession>
<comment type="caution">
    <text evidence="2">The sequence shown here is derived from an EMBL/GenBank/DDBJ whole genome shotgun (WGS) entry which is preliminary data.</text>
</comment>
<organism evidence="2 3">
    <name type="scientific">Characodon lateralis</name>
    <dbReference type="NCBI Taxonomy" id="208331"/>
    <lineage>
        <taxon>Eukaryota</taxon>
        <taxon>Metazoa</taxon>
        <taxon>Chordata</taxon>
        <taxon>Craniata</taxon>
        <taxon>Vertebrata</taxon>
        <taxon>Euteleostomi</taxon>
        <taxon>Actinopterygii</taxon>
        <taxon>Neopterygii</taxon>
        <taxon>Teleostei</taxon>
        <taxon>Neoteleostei</taxon>
        <taxon>Acanthomorphata</taxon>
        <taxon>Ovalentaria</taxon>
        <taxon>Atherinomorphae</taxon>
        <taxon>Cyprinodontiformes</taxon>
        <taxon>Goodeidae</taxon>
        <taxon>Characodon</taxon>
    </lineage>
</organism>
<feature type="chain" id="PRO_5046041148" description="Secreted protein" evidence="1">
    <location>
        <begin position="30"/>
        <end position="107"/>
    </location>
</feature>